<comment type="caution">
    <text evidence="1">The sequence shown here is derived from an EMBL/GenBank/DDBJ whole genome shotgun (WGS) entry which is preliminary data.</text>
</comment>
<sequence length="252" mass="27091">PLFSIVLPLTSHTSEVGEPGTALQQGRSLSLSHLVWQFNEVVQGGYKCPWCGGREPVGMNTTDAMKHVEARREAGYAKLVEAFSHCKQPVKRNTPLTTLEESWRMSVLNSQFALPSSRGGLCSVLDEPLQVIKEKIVREVEGSVGASVTVDSWSGKCIRDSFIAAKIYYVGDGSLKNAFSGLKTPNGRHNAQTIERGSIAVCAGDGSLKNAFSGLKTPNGRHNAQTIERGSIAVCAGAMFCKCPVSFPPSCF</sequence>
<dbReference type="Proteomes" id="UP000031036">
    <property type="component" value="Unassembled WGS sequence"/>
</dbReference>
<reference evidence="1 2" key="1">
    <citation type="submission" date="2014-11" db="EMBL/GenBank/DDBJ databases">
        <title>Genetic blueprint of the zoonotic pathogen Toxocara canis.</title>
        <authorList>
            <person name="Zhu X.-Q."/>
            <person name="Korhonen P.K."/>
            <person name="Cai H."/>
            <person name="Young N.D."/>
            <person name="Nejsum P."/>
            <person name="von Samson-Himmelstjerna G."/>
            <person name="Boag P.R."/>
            <person name="Tan P."/>
            <person name="Li Q."/>
            <person name="Min J."/>
            <person name="Yang Y."/>
            <person name="Wang X."/>
            <person name="Fang X."/>
            <person name="Hall R.S."/>
            <person name="Hofmann A."/>
            <person name="Sternberg P.W."/>
            <person name="Jex A.R."/>
            <person name="Gasser R.B."/>
        </authorList>
    </citation>
    <scope>NUCLEOTIDE SEQUENCE [LARGE SCALE GENOMIC DNA]</scope>
    <source>
        <strain evidence="1">PN_DK_2014</strain>
    </source>
</reference>
<organism evidence="1 2">
    <name type="scientific">Toxocara canis</name>
    <name type="common">Canine roundworm</name>
    <dbReference type="NCBI Taxonomy" id="6265"/>
    <lineage>
        <taxon>Eukaryota</taxon>
        <taxon>Metazoa</taxon>
        <taxon>Ecdysozoa</taxon>
        <taxon>Nematoda</taxon>
        <taxon>Chromadorea</taxon>
        <taxon>Rhabditida</taxon>
        <taxon>Spirurina</taxon>
        <taxon>Ascaridomorpha</taxon>
        <taxon>Ascaridoidea</taxon>
        <taxon>Toxocaridae</taxon>
        <taxon>Toxocara</taxon>
    </lineage>
</organism>
<evidence type="ECO:0000313" key="2">
    <source>
        <dbReference type="Proteomes" id="UP000031036"/>
    </source>
</evidence>
<dbReference type="AlphaFoldDB" id="A0A0B2UQM3"/>
<proteinExistence type="predicted"/>
<evidence type="ECO:0000313" key="1">
    <source>
        <dbReference type="EMBL" id="KHN71215.1"/>
    </source>
</evidence>
<feature type="non-terminal residue" evidence="1">
    <location>
        <position position="1"/>
    </location>
</feature>
<protein>
    <submittedName>
        <fullName evidence="1">Uncharacterized protein</fullName>
    </submittedName>
</protein>
<name>A0A0B2UQM3_TOXCA</name>
<dbReference type="OrthoDB" id="5859922at2759"/>
<dbReference type="EMBL" id="JPKZ01022562">
    <property type="protein sequence ID" value="KHN71215.1"/>
    <property type="molecule type" value="Genomic_DNA"/>
</dbReference>
<accession>A0A0B2UQM3</accession>
<keyword evidence="2" id="KW-1185">Reference proteome</keyword>
<gene>
    <name evidence="1" type="ORF">Tcan_08062</name>
</gene>